<comment type="caution">
    <text evidence="2">The sequence shown here is derived from an EMBL/GenBank/DDBJ whole genome shotgun (WGS) entry which is preliminary data.</text>
</comment>
<dbReference type="GO" id="GO:0008168">
    <property type="term" value="F:methyltransferase activity"/>
    <property type="evidence" value="ECO:0007669"/>
    <property type="project" value="UniProtKB-KW"/>
</dbReference>
<evidence type="ECO:0000256" key="1">
    <source>
        <dbReference type="SAM" id="MobiDB-lite"/>
    </source>
</evidence>
<protein>
    <submittedName>
        <fullName evidence="2">SAM-dependent methyltransferase</fullName>
    </submittedName>
</protein>
<organism evidence="2 3">
    <name type="scientific">Catenuloplanes indicus</name>
    <dbReference type="NCBI Taxonomy" id="137267"/>
    <lineage>
        <taxon>Bacteria</taxon>
        <taxon>Bacillati</taxon>
        <taxon>Actinomycetota</taxon>
        <taxon>Actinomycetes</taxon>
        <taxon>Micromonosporales</taxon>
        <taxon>Micromonosporaceae</taxon>
        <taxon>Catenuloplanes</taxon>
    </lineage>
</organism>
<evidence type="ECO:0000313" key="2">
    <source>
        <dbReference type="EMBL" id="MDQ0370224.1"/>
    </source>
</evidence>
<dbReference type="Proteomes" id="UP001240236">
    <property type="component" value="Unassembled WGS sequence"/>
</dbReference>
<dbReference type="SUPFAM" id="SSF53335">
    <property type="entry name" value="S-adenosyl-L-methionine-dependent methyltransferases"/>
    <property type="match status" value="1"/>
</dbReference>
<reference evidence="2 3" key="1">
    <citation type="submission" date="2023-07" db="EMBL/GenBank/DDBJ databases">
        <title>Sequencing the genomes of 1000 actinobacteria strains.</title>
        <authorList>
            <person name="Klenk H.-P."/>
        </authorList>
    </citation>
    <scope>NUCLEOTIDE SEQUENCE [LARGE SCALE GENOMIC DNA]</scope>
    <source>
        <strain evidence="2 3">DSM 44709</strain>
    </source>
</reference>
<accession>A0AAE3W660</accession>
<feature type="region of interest" description="Disordered" evidence="1">
    <location>
        <begin position="156"/>
        <end position="175"/>
    </location>
</feature>
<gene>
    <name evidence="2" type="ORF">J2S42_006893</name>
</gene>
<dbReference type="EMBL" id="JAUSUZ010000001">
    <property type="protein sequence ID" value="MDQ0370224.1"/>
    <property type="molecule type" value="Genomic_DNA"/>
</dbReference>
<evidence type="ECO:0000313" key="3">
    <source>
        <dbReference type="Proteomes" id="UP001240236"/>
    </source>
</evidence>
<keyword evidence="3" id="KW-1185">Reference proteome</keyword>
<dbReference type="GO" id="GO:0032259">
    <property type="term" value="P:methylation"/>
    <property type="evidence" value="ECO:0007669"/>
    <property type="project" value="UniProtKB-KW"/>
</dbReference>
<dbReference type="AlphaFoldDB" id="A0AAE3W660"/>
<keyword evidence="2" id="KW-0489">Methyltransferase</keyword>
<keyword evidence="2" id="KW-0808">Transferase</keyword>
<dbReference type="Gene3D" id="3.40.50.150">
    <property type="entry name" value="Vaccinia Virus protein VP39"/>
    <property type="match status" value="1"/>
</dbReference>
<dbReference type="InterPro" id="IPR029063">
    <property type="entry name" value="SAM-dependent_MTases_sf"/>
</dbReference>
<name>A0AAE3W660_9ACTN</name>
<proteinExistence type="predicted"/>
<sequence length="175" mass="18702">MDADQLLADAALEASPVVANNAMNRLRGLRGANSYAKELGFDPVERLRARSSVPSWLDLCCGSGRALAEAAAAFGDRDVTLVGVDLVEFFTPAPPGRPLLVADLDLAEVVTGDPGALRRDLRAAGFEYDARRRRIIRRGPGTASLPYRYLGADDRAGAGYTGQPSVRSHYARESG</sequence>
<dbReference type="RefSeq" id="WP_307246026.1">
    <property type="nucleotide sequence ID" value="NZ_JAUSUZ010000001.1"/>
</dbReference>